<name>A0A3S0G9J9_9HYPH</name>
<keyword evidence="4" id="KW-1185">Reference proteome</keyword>
<dbReference type="InterPro" id="IPR005184">
    <property type="entry name" value="DUF306_Meta_HslJ"/>
</dbReference>
<proteinExistence type="predicted"/>
<dbReference type="AlphaFoldDB" id="A0A3S0G9J9"/>
<gene>
    <name evidence="3" type="ORF">EJC49_08775</name>
</gene>
<feature type="domain" description="DUF306" evidence="2">
    <location>
        <begin position="132"/>
        <end position="218"/>
    </location>
</feature>
<organism evidence="3 4">
    <name type="scientific">Aquibium carbonis</name>
    <dbReference type="NCBI Taxonomy" id="2495581"/>
    <lineage>
        <taxon>Bacteria</taxon>
        <taxon>Pseudomonadati</taxon>
        <taxon>Pseudomonadota</taxon>
        <taxon>Alphaproteobacteria</taxon>
        <taxon>Hyphomicrobiales</taxon>
        <taxon>Phyllobacteriaceae</taxon>
        <taxon>Aquibium</taxon>
    </lineage>
</organism>
<sequence>MSQCNAFRRNWFACPDTGAAVRPFRRGSAGLRQEYRHQRNRSRGSTMKLPQLAAVFLSLGVGIAGVMAVEASAERARVIAGPSSAKALAHLISADDQRTRSVDSAIVGGWRILGVADAHSGGYTPFTAALAAAARVDIAADGQARATAGCNAIAAGITQTGDAWHAGPAAMTRMACPDPAVMAAEQSIARALSEAVMIELDGRRATLGDAAGATMMVLERE</sequence>
<dbReference type="InterPro" id="IPR053147">
    <property type="entry name" value="Hsp_HslJ-like"/>
</dbReference>
<evidence type="ECO:0000256" key="1">
    <source>
        <dbReference type="SAM" id="Phobius"/>
    </source>
</evidence>
<reference evidence="3 4" key="1">
    <citation type="submission" date="2018-12" db="EMBL/GenBank/DDBJ databases">
        <title>Mesorhizobium carbonis sp. nov., isolated from coal mine water.</title>
        <authorList>
            <person name="Xin W."/>
            <person name="Xu Z."/>
            <person name="Xiang F."/>
            <person name="Zhang J."/>
            <person name="Xi L."/>
            <person name="Liu J."/>
        </authorList>
    </citation>
    <scope>NUCLEOTIDE SEQUENCE [LARGE SCALE GENOMIC DNA]</scope>
    <source>
        <strain evidence="3 4">B2.3</strain>
    </source>
</reference>
<accession>A0A3S0G9J9</accession>
<dbReference type="OrthoDB" id="8114226at2"/>
<feature type="transmembrane region" description="Helical" evidence="1">
    <location>
        <begin position="49"/>
        <end position="69"/>
    </location>
</feature>
<dbReference type="Proteomes" id="UP000278398">
    <property type="component" value="Unassembled WGS sequence"/>
</dbReference>
<keyword evidence="1" id="KW-0472">Membrane</keyword>
<evidence type="ECO:0000313" key="4">
    <source>
        <dbReference type="Proteomes" id="UP000278398"/>
    </source>
</evidence>
<protein>
    <submittedName>
        <fullName evidence="3">META domain-containing protein</fullName>
    </submittedName>
</protein>
<comment type="caution">
    <text evidence="3">The sequence shown here is derived from an EMBL/GenBank/DDBJ whole genome shotgun (WGS) entry which is preliminary data.</text>
</comment>
<keyword evidence="1" id="KW-1133">Transmembrane helix</keyword>
<keyword evidence="1" id="KW-0812">Transmembrane</keyword>
<dbReference type="InterPro" id="IPR038670">
    <property type="entry name" value="HslJ-like_sf"/>
</dbReference>
<dbReference type="PANTHER" id="PTHR35535">
    <property type="entry name" value="HEAT SHOCK PROTEIN HSLJ"/>
    <property type="match status" value="1"/>
</dbReference>
<evidence type="ECO:0000313" key="3">
    <source>
        <dbReference type="EMBL" id="RST86790.1"/>
    </source>
</evidence>
<dbReference type="PANTHER" id="PTHR35535:SF2">
    <property type="entry name" value="DUF306 DOMAIN-CONTAINING PROTEIN"/>
    <property type="match status" value="1"/>
</dbReference>
<dbReference type="Gene3D" id="2.40.128.270">
    <property type="match status" value="1"/>
</dbReference>
<dbReference type="Pfam" id="PF03724">
    <property type="entry name" value="META"/>
    <property type="match status" value="1"/>
</dbReference>
<dbReference type="EMBL" id="RWKW01000031">
    <property type="protein sequence ID" value="RST86790.1"/>
    <property type="molecule type" value="Genomic_DNA"/>
</dbReference>
<evidence type="ECO:0000259" key="2">
    <source>
        <dbReference type="Pfam" id="PF03724"/>
    </source>
</evidence>